<keyword evidence="9" id="KW-1185">Reference proteome</keyword>
<reference evidence="8" key="1">
    <citation type="submission" date="2019-08" db="EMBL/GenBank/DDBJ databases">
        <title>The improved chromosome-level genome for the pearl oyster Pinctada fucata martensii using PacBio sequencing and Hi-C.</title>
        <authorList>
            <person name="Zheng Z."/>
        </authorList>
    </citation>
    <scope>NUCLEOTIDE SEQUENCE</scope>
    <source>
        <strain evidence="8">ZZ-2019</strain>
        <tissue evidence="8">Adductor muscle</tissue>
    </source>
</reference>
<feature type="signal peptide" evidence="6">
    <location>
        <begin position="1"/>
        <end position="17"/>
    </location>
</feature>
<dbReference type="SUPFAM" id="SSF49842">
    <property type="entry name" value="TNF-like"/>
    <property type="match status" value="1"/>
</dbReference>
<dbReference type="EMBL" id="VSWD01000003">
    <property type="protein sequence ID" value="KAK3106152.1"/>
    <property type="molecule type" value="Genomic_DNA"/>
</dbReference>
<keyword evidence="2" id="KW-0964">Secreted</keyword>
<evidence type="ECO:0000259" key="7">
    <source>
        <dbReference type="PROSITE" id="PS50871"/>
    </source>
</evidence>
<dbReference type="SMART" id="SM00110">
    <property type="entry name" value="C1Q"/>
    <property type="match status" value="1"/>
</dbReference>
<proteinExistence type="predicted"/>
<gene>
    <name evidence="8" type="ORF">FSP39_013775</name>
</gene>
<feature type="domain" description="C1q" evidence="7">
    <location>
        <begin position="128"/>
        <end position="262"/>
    </location>
</feature>
<evidence type="ECO:0000256" key="6">
    <source>
        <dbReference type="SAM" id="SignalP"/>
    </source>
</evidence>
<evidence type="ECO:0000256" key="5">
    <source>
        <dbReference type="SAM" id="MobiDB-lite"/>
    </source>
</evidence>
<dbReference type="InterPro" id="IPR001073">
    <property type="entry name" value="C1q_dom"/>
</dbReference>
<accession>A0AA88YUV6</accession>
<dbReference type="GO" id="GO:0005576">
    <property type="term" value="C:extracellular region"/>
    <property type="evidence" value="ECO:0007669"/>
    <property type="project" value="UniProtKB-SubCell"/>
</dbReference>
<dbReference type="InterPro" id="IPR008983">
    <property type="entry name" value="Tumour_necrosis_fac-like_dom"/>
</dbReference>
<evidence type="ECO:0000313" key="8">
    <source>
        <dbReference type="EMBL" id="KAK3106152.1"/>
    </source>
</evidence>
<keyword evidence="3 6" id="KW-0732">Signal</keyword>
<comment type="subcellular location">
    <subcellularLocation>
        <location evidence="1">Secreted</location>
    </subcellularLocation>
</comment>
<dbReference type="Proteomes" id="UP001186944">
    <property type="component" value="Unassembled WGS sequence"/>
</dbReference>
<dbReference type="InterPro" id="IPR050822">
    <property type="entry name" value="Cerebellin_Synaptic_Org"/>
</dbReference>
<name>A0AA88YUV6_PINIB</name>
<evidence type="ECO:0000256" key="3">
    <source>
        <dbReference type="ARBA" id="ARBA00022729"/>
    </source>
</evidence>
<dbReference type="AlphaFoldDB" id="A0AA88YUV6"/>
<feature type="region of interest" description="Disordered" evidence="5">
    <location>
        <begin position="99"/>
        <end position="121"/>
    </location>
</feature>
<dbReference type="Pfam" id="PF00386">
    <property type="entry name" value="C1q"/>
    <property type="match status" value="1"/>
</dbReference>
<evidence type="ECO:0000313" key="9">
    <source>
        <dbReference type="Proteomes" id="UP001186944"/>
    </source>
</evidence>
<dbReference type="PROSITE" id="PS50871">
    <property type="entry name" value="C1Q"/>
    <property type="match status" value="1"/>
</dbReference>
<feature type="coiled-coil region" evidence="4">
    <location>
        <begin position="22"/>
        <end position="91"/>
    </location>
</feature>
<keyword evidence="4" id="KW-0175">Coiled coil</keyword>
<evidence type="ECO:0000256" key="4">
    <source>
        <dbReference type="SAM" id="Coils"/>
    </source>
</evidence>
<sequence length="262" mass="29701">MKILFSFFFVYLTLCVAKDCSYDELIQEMRELRRTVEEQRIVSERQQNQIEALQNIVASQTIELKTVKSEVEELKQQRTENRQERTKAKNTLTEMSRNMSTVQKDATKTKEDNNKDMQKGRTILNQPSGVNIVAFYAYMSSPMKNVGEHHTLIFDHAVTNVGNHYHPNSGVFIAPTSGLYAFSWSIRIRVGEYHDIDLAVNGKSVGVTHHWANSDEDHHSGATVIVQVSQGDDVFLRTSTHSNVGGIWSDSSGQSSFTGWKL</sequence>
<dbReference type="Gene3D" id="2.60.120.40">
    <property type="match status" value="1"/>
</dbReference>
<protein>
    <recommendedName>
        <fullName evidence="7">C1q domain-containing protein</fullName>
    </recommendedName>
</protein>
<comment type="caution">
    <text evidence="8">The sequence shown here is derived from an EMBL/GenBank/DDBJ whole genome shotgun (WGS) entry which is preliminary data.</text>
</comment>
<evidence type="ECO:0000256" key="2">
    <source>
        <dbReference type="ARBA" id="ARBA00022525"/>
    </source>
</evidence>
<dbReference type="PANTHER" id="PTHR22923:SF116">
    <property type="entry name" value="C1Q DOMAIN-CONTAINING PROTEIN"/>
    <property type="match status" value="1"/>
</dbReference>
<dbReference type="PRINTS" id="PR00007">
    <property type="entry name" value="COMPLEMNTC1Q"/>
</dbReference>
<feature type="compositionally biased region" description="Basic and acidic residues" evidence="5">
    <location>
        <begin position="105"/>
        <end position="119"/>
    </location>
</feature>
<feature type="chain" id="PRO_5041727476" description="C1q domain-containing protein" evidence="6">
    <location>
        <begin position="18"/>
        <end position="262"/>
    </location>
</feature>
<organism evidence="8 9">
    <name type="scientific">Pinctada imbricata</name>
    <name type="common">Atlantic pearl-oyster</name>
    <name type="synonym">Pinctada martensii</name>
    <dbReference type="NCBI Taxonomy" id="66713"/>
    <lineage>
        <taxon>Eukaryota</taxon>
        <taxon>Metazoa</taxon>
        <taxon>Spiralia</taxon>
        <taxon>Lophotrochozoa</taxon>
        <taxon>Mollusca</taxon>
        <taxon>Bivalvia</taxon>
        <taxon>Autobranchia</taxon>
        <taxon>Pteriomorphia</taxon>
        <taxon>Pterioida</taxon>
        <taxon>Pterioidea</taxon>
        <taxon>Pteriidae</taxon>
        <taxon>Pinctada</taxon>
    </lineage>
</organism>
<dbReference type="PANTHER" id="PTHR22923">
    <property type="entry name" value="CEREBELLIN-RELATED"/>
    <property type="match status" value="1"/>
</dbReference>
<evidence type="ECO:0000256" key="1">
    <source>
        <dbReference type="ARBA" id="ARBA00004613"/>
    </source>
</evidence>